<comment type="caution">
    <text evidence="2">The sequence shown here is derived from an EMBL/GenBank/DDBJ whole genome shotgun (WGS) entry which is preliminary data.</text>
</comment>
<evidence type="ECO:0000256" key="1">
    <source>
        <dbReference type="SAM" id="MobiDB-lite"/>
    </source>
</evidence>
<dbReference type="Proteomes" id="UP000236319">
    <property type="component" value="Unassembled WGS sequence"/>
</dbReference>
<feature type="compositionally biased region" description="Acidic residues" evidence="1">
    <location>
        <begin position="514"/>
        <end position="526"/>
    </location>
</feature>
<reference evidence="2 3" key="1">
    <citation type="journal article" date="2017" name="BMC Genomics">
        <title>Whole-genome assembly of Babesia ovata and comparative genomics between closely related pathogens.</title>
        <authorList>
            <person name="Yamagishi J."/>
            <person name="Asada M."/>
            <person name="Hakimi H."/>
            <person name="Tanaka T.Q."/>
            <person name="Sugimoto C."/>
            <person name="Kawazu S."/>
        </authorList>
    </citation>
    <scope>NUCLEOTIDE SEQUENCE [LARGE SCALE GENOMIC DNA]</scope>
    <source>
        <strain evidence="2 3">Miyake</strain>
    </source>
</reference>
<dbReference type="GeneID" id="39876855"/>
<dbReference type="OrthoDB" id="360922at2759"/>
<gene>
    <name evidence="2" type="ORF">BOVATA_045780</name>
</gene>
<dbReference type="RefSeq" id="XP_028869328.1">
    <property type="nucleotide sequence ID" value="XM_029013495.1"/>
</dbReference>
<feature type="region of interest" description="Disordered" evidence="1">
    <location>
        <begin position="514"/>
        <end position="588"/>
    </location>
</feature>
<sequence length="588" mass="66895">MTDTHEFKYVYNYSIFNPACHTNAADSAREATTFLECSLRELRDVLDADKILTSGSEDATAKLSKIFSTFVCLIFPPHSPFVIYDEEQEGSRLRILTHELARTLLNVIYKLRDSSVASSLGLCDSRFMVDVLNLYWRNNEDIACDIASSCKLVNPSFKHDLAELVKSLLERLQKECDHLNFILSSVKQGMKFESSRSVESDGMFLVRSEASPFNRNVLFVDKYTLISDILSYLETVLHFVDKEEYDYVLSTSVATAEEDSCLLTALTNSYYLFSAIYDHMLSQRTPFYKQESIPDGYATQFQTCLFYRCKVQALRCILEAVKYNVVVRPLESADYCYHWLLVFTQIGGDEYNFDRKTIMDDLRDIHFHDYVDEWNSISGTWLPAELNQLKSMVPLDSTETPDENAEVIEFVVMSFVHNFAAKSGRPGALILVALLALPVTEVPSRPVNHPPKKPVVNANMSTYFVPKETRQAVLNYWDFVNRPAVYDDDYDDEPDFEDLIPIKAKVIYDEIIDSSDDSSESAESDQEPSNMSENTSGNNTAPASEPKSRQPGNRSRDAAPHRGRGSRGGNRRQIFNRKRNTINLDAFG</sequence>
<organism evidence="2 3">
    <name type="scientific">Babesia ovata</name>
    <dbReference type="NCBI Taxonomy" id="189622"/>
    <lineage>
        <taxon>Eukaryota</taxon>
        <taxon>Sar</taxon>
        <taxon>Alveolata</taxon>
        <taxon>Apicomplexa</taxon>
        <taxon>Aconoidasida</taxon>
        <taxon>Piroplasmida</taxon>
        <taxon>Babesiidae</taxon>
        <taxon>Babesia</taxon>
    </lineage>
</organism>
<dbReference type="AlphaFoldDB" id="A0A2H6KJB0"/>
<feature type="compositionally biased region" description="Polar residues" evidence="1">
    <location>
        <begin position="527"/>
        <end position="542"/>
    </location>
</feature>
<dbReference type="EMBL" id="BDSA01000013">
    <property type="protein sequence ID" value="GBE63085.1"/>
    <property type="molecule type" value="Genomic_DNA"/>
</dbReference>
<proteinExistence type="predicted"/>
<evidence type="ECO:0000313" key="3">
    <source>
        <dbReference type="Proteomes" id="UP000236319"/>
    </source>
</evidence>
<protein>
    <submittedName>
        <fullName evidence="2">Solute carrier family 35 member G2-like, putative</fullName>
    </submittedName>
</protein>
<name>A0A2H6KJB0_9APIC</name>
<keyword evidence="3" id="KW-1185">Reference proteome</keyword>
<evidence type="ECO:0000313" key="2">
    <source>
        <dbReference type="EMBL" id="GBE63085.1"/>
    </source>
</evidence>
<accession>A0A2H6KJB0</accession>
<dbReference type="VEuPathDB" id="PiroplasmaDB:BOVATA_045780"/>